<dbReference type="GO" id="GO:0030145">
    <property type="term" value="F:manganese ion binding"/>
    <property type="evidence" value="ECO:0007669"/>
    <property type="project" value="UniProtKB-UniRule"/>
</dbReference>
<dbReference type="GO" id="GO:0006096">
    <property type="term" value="P:glycolytic process"/>
    <property type="evidence" value="ECO:0007669"/>
    <property type="project" value="UniProtKB-UniRule"/>
</dbReference>
<feature type="binding site" evidence="9 12">
    <location>
        <begin position="265"/>
        <end position="268"/>
    </location>
    <ligand>
        <name>substrate</name>
    </ligand>
</feature>
<proteinExistence type="inferred from homology"/>
<evidence type="ECO:0000256" key="11">
    <source>
        <dbReference type="PIRSR" id="PIRSR001492-1"/>
    </source>
</evidence>
<dbReference type="PANTHER" id="PTHR31637">
    <property type="entry name" value="2,3-BISPHOSPHOGLYCERATE-INDEPENDENT PHOSPHOGLYCERATE MUTASE"/>
    <property type="match status" value="1"/>
</dbReference>
<organism evidence="16 17">
    <name type="scientific">Candidatus Uhrbacteria bacterium RIFCSPHIGHO2_01_FULL_63_20</name>
    <dbReference type="NCBI Taxonomy" id="1802385"/>
    <lineage>
        <taxon>Bacteria</taxon>
        <taxon>Candidatus Uhriibacteriota</taxon>
    </lineage>
</organism>
<dbReference type="PANTHER" id="PTHR31637:SF0">
    <property type="entry name" value="2,3-BISPHOSPHOGLYCERATE-INDEPENDENT PHOSPHOGLYCERATE MUTASE"/>
    <property type="match status" value="1"/>
</dbReference>
<feature type="binding site" evidence="9 12">
    <location>
        <position position="196"/>
    </location>
    <ligand>
        <name>substrate</name>
    </ligand>
</feature>
<evidence type="ECO:0000256" key="13">
    <source>
        <dbReference type="PIRSR" id="PIRSR001492-3"/>
    </source>
</evidence>
<dbReference type="AlphaFoldDB" id="A0A1F7TMG8"/>
<evidence type="ECO:0000259" key="14">
    <source>
        <dbReference type="Pfam" id="PF01676"/>
    </source>
</evidence>
<feature type="binding site" evidence="9 13">
    <location>
        <position position="17"/>
    </location>
    <ligand>
        <name>Mn(2+)</name>
        <dbReference type="ChEBI" id="CHEBI:29035"/>
        <label>2</label>
    </ligand>
</feature>
<feature type="binding site" evidence="9 13">
    <location>
        <position position="465"/>
    </location>
    <ligand>
        <name>Mn(2+)</name>
        <dbReference type="ChEBI" id="CHEBI:29035"/>
        <label>1</label>
    </ligand>
</feature>
<dbReference type="InterPro" id="IPR005995">
    <property type="entry name" value="Pgm_bpd_ind"/>
</dbReference>
<comment type="catalytic activity">
    <reaction evidence="1 9">
        <text>(2R)-2-phosphoglycerate = (2R)-3-phosphoglycerate</text>
        <dbReference type="Rhea" id="RHEA:15901"/>
        <dbReference type="ChEBI" id="CHEBI:58272"/>
        <dbReference type="ChEBI" id="CHEBI:58289"/>
        <dbReference type="EC" id="5.4.2.12"/>
    </reaction>
</comment>
<dbReference type="SUPFAM" id="SSF53649">
    <property type="entry name" value="Alkaline phosphatase-like"/>
    <property type="match status" value="1"/>
</dbReference>
<keyword evidence="5 9" id="KW-0479">Metal-binding</keyword>
<feature type="binding site" evidence="9 12">
    <location>
        <position position="338"/>
    </location>
    <ligand>
        <name>substrate</name>
    </ligand>
</feature>
<dbReference type="PIRSF" id="PIRSF001492">
    <property type="entry name" value="IPGAM"/>
    <property type="match status" value="1"/>
</dbReference>
<evidence type="ECO:0000256" key="2">
    <source>
        <dbReference type="ARBA" id="ARBA00002315"/>
    </source>
</evidence>
<keyword evidence="7 9" id="KW-0464">Manganese</keyword>
<dbReference type="STRING" id="1802385.A2856_03190"/>
<gene>
    <name evidence="9" type="primary">gpmI</name>
    <name evidence="16" type="ORF">A2856_03190</name>
</gene>
<comment type="cofactor">
    <cofactor evidence="9">
        <name>Mn(2+)</name>
        <dbReference type="ChEBI" id="CHEBI:29035"/>
    </cofactor>
    <text evidence="9">Binds 2 manganese ions per subunit.</text>
</comment>
<feature type="binding site" evidence="9 12">
    <location>
        <begin position="158"/>
        <end position="159"/>
    </location>
    <ligand>
        <name>substrate</name>
    </ligand>
</feature>
<feature type="binding site" evidence="9 13">
    <location>
        <position position="409"/>
    </location>
    <ligand>
        <name>Mn(2+)</name>
        <dbReference type="ChEBI" id="CHEBI:29035"/>
        <label>1</label>
    </ligand>
</feature>
<dbReference type="Pfam" id="PF01676">
    <property type="entry name" value="Metalloenzyme"/>
    <property type="match status" value="1"/>
</dbReference>
<dbReference type="EC" id="5.4.2.12" evidence="9 10"/>
<comment type="similarity">
    <text evidence="4 9">Belongs to the BPG-independent phosphoglycerate mutase family.</text>
</comment>
<accession>A0A1F7TMG8</accession>
<protein>
    <recommendedName>
        <fullName evidence="9 10">2,3-bisphosphoglycerate-independent phosphoglycerate mutase</fullName>
        <shortName evidence="9">BPG-independent PGAM</shortName>
        <shortName evidence="9">Phosphoglyceromutase</shortName>
        <shortName evidence="9">iPGM</shortName>
        <ecNumber evidence="9 10">5.4.2.12</ecNumber>
    </recommendedName>
</protein>
<dbReference type="FunFam" id="3.40.1450.10:FF:000002">
    <property type="entry name" value="2,3-bisphosphoglycerate-independent phosphoglycerate mutase"/>
    <property type="match status" value="1"/>
</dbReference>
<feature type="binding site" evidence="9 13">
    <location>
        <position position="446"/>
    </location>
    <ligand>
        <name>Mn(2+)</name>
        <dbReference type="ChEBI" id="CHEBI:29035"/>
        <label>2</label>
    </ligand>
</feature>
<dbReference type="GO" id="GO:0005829">
    <property type="term" value="C:cytosol"/>
    <property type="evidence" value="ECO:0007669"/>
    <property type="project" value="TreeGrafter"/>
</dbReference>
<dbReference type="GO" id="GO:0006007">
    <property type="term" value="P:glucose catabolic process"/>
    <property type="evidence" value="ECO:0007669"/>
    <property type="project" value="InterPro"/>
</dbReference>
<dbReference type="GO" id="GO:0004619">
    <property type="term" value="F:phosphoglycerate mutase activity"/>
    <property type="evidence" value="ECO:0007669"/>
    <property type="project" value="UniProtKB-UniRule"/>
</dbReference>
<comment type="caution">
    <text evidence="16">The sequence shown here is derived from an EMBL/GenBank/DDBJ whole genome shotgun (WGS) entry which is preliminary data.</text>
</comment>
<evidence type="ECO:0000313" key="16">
    <source>
        <dbReference type="EMBL" id="OGL66744.1"/>
    </source>
</evidence>
<evidence type="ECO:0000256" key="8">
    <source>
        <dbReference type="ARBA" id="ARBA00023235"/>
    </source>
</evidence>
<feature type="binding site" evidence="9 13">
    <location>
        <position position="447"/>
    </location>
    <ligand>
        <name>Mn(2+)</name>
        <dbReference type="ChEBI" id="CHEBI:29035"/>
        <label>2</label>
    </ligand>
</feature>
<evidence type="ECO:0000256" key="5">
    <source>
        <dbReference type="ARBA" id="ARBA00022723"/>
    </source>
</evidence>
<comment type="pathway">
    <text evidence="3 9">Carbohydrate degradation; glycolysis; pyruvate from D-glyceraldehyde 3-phosphate: step 3/5.</text>
</comment>
<keyword evidence="8 9" id="KW-0413">Isomerase</keyword>
<dbReference type="Gene3D" id="3.40.1450.10">
    <property type="entry name" value="BPG-independent phosphoglycerate mutase, domain B"/>
    <property type="match status" value="1"/>
</dbReference>
<feature type="domain" description="BPG-independent PGAM N-terminal" evidence="15">
    <location>
        <begin position="87"/>
        <end position="301"/>
    </location>
</feature>
<evidence type="ECO:0000256" key="3">
    <source>
        <dbReference type="ARBA" id="ARBA00004798"/>
    </source>
</evidence>
<dbReference type="UniPathway" id="UPA00109">
    <property type="reaction ID" value="UER00186"/>
</dbReference>
<evidence type="ECO:0000256" key="10">
    <source>
        <dbReference type="NCBIfam" id="TIGR01307"/>
    </source>
</evidence>
<dbReference type="CDD" id="cd16010">
    <property type="entry name" value="iPGM"/>
    <property type="match status" value="1"/>
</dbReference>
<dbReference type="NCBIfam" id="TIGR01307">
    <property type="entry name" value="pgm_bpd_ind"/>
    <property type="match status" value="1"/>
</dbReference>
<feature type="active site" description="Phosphoserine intermediate" evidence="9 11">
    <location>
        <position position="67"/>
    </location>
</feature>
<feature type="binding site" evidence="9 12">
    <location>
        <position position="128"/>
    </location>
    <ligand>
        <name>substrate</name>
    </ligand>
</feature>
<evidence type="ECO:0000313" key="17">
    <source>
        <dbReference type="Proteomes" id="UP000177885"/>
    </source>
</evidence>
<feature type="domain" description="Metalloenzyme" evidence="14">
    <location>
        <begin position="9"/>
        <end position="517"/>
    </location>
</feature>
<dbReference type="Pfam" id="PF06415">
    <property type="entry name" value="iPGM_N"/>
    <property type="match status" value="1"/>
</dbReference>
<evidence type="ECO:0000256" key="1">
    <source>
        <dbReference type="ARBA" id="ARBA00000370"/>
    </source>
</evidence>
<keyword evidence="6 9" id="KW-0324">Glycolysis</keyword>
<dbReference type="SUPFAM" id="SSF64158">
    <property type="entry name" value="2,3-Bisphosphoglycerate-independent phosphoglycerate mutase, substrate-binding domain"/>
    <property type="match status" value="1"/>
</dbReference>
<evidence type="ECO:0000256" key="4">
    <source>
        <dbReference type="ARBA" id="ARBA00008819"/>
    </source>
</evidence>
<dbReference type="InterPro" id="IPR006124">
    <property type="entry name" value="Metalloenzyme"/>
</dbReference>
<dbReference type="InterPro" id="IPR036646">
    <property type="entry name" value="PGAM_B_sf"/>
</dbReference>
<feature type="binding site" evidence="9 12">
    <location>
        <position position="190"/>
    </location>
    <ligand>
        <name>substrate</name>
    </ligand>
</feature>
<evidence type="ECO:0000256" key="7">
    <source>
        <dbReference type="ARBA" id="ARBA00023211"/>
    </source>
</evidence>
<comment type="subunit">
    <text evidence="9">Monomer.</text>
</comment>
<dbReference type="InterPro" id="IPR017850">
    <property type="entry name" value="Alkaline_phosphatase_core_sf"/>
</dbReference>
<dbReference type="EMBL" id="MGDT01000006">
    <property type="protein sequence ID" value="OGL66744.1"/>
    <property type="molecule type" value="Genomic_DNA"/>
</dbReference>
<comment type="function">
    <text evidence="2 9">Catalyzes the interconversion of 2-phosphoglycerate and 3-phosphoglycerate.</text>
</comment>
<feature type="binding site" evidence="9 13">
    <location>
        <position position="67"/>
    </location>
    <ligand>
        <name>Mn(2+)</name>
        <dbReference type="ChEBI" id="CHEBI:29035"/>
        <label>2</label>
    </ligand>
</feature>
<dbReference type="Gene3D" id="3.40.720.10">
    <property type="entry name" value="Alkaline Phosphatase, subunit A"/>
    <property type="match status" value="1"/>
</dbReference>
<evidence type="ECO:0000256" key="9">
    <source>
        <dbReference type="HAMAP-Rule" id="MF_01038"/>
    </source>
</evidence>
<name>A0A1F7TMG8_9BACT</name>
<evidence type="ECO:0000256" key="6">
    <source>
        <dbReference type="ARBA" id="ARBA00023152"/>
    </source>
</evidence>
<dbReference type="Proteomes" id="UP000177885">
    <property type="component" value="Unassembled WGS sequence"/>
</dbReference>
<sequence>MADAQKRPKPAVLMILDGFGVAPDGPGNAVTRAKMPAFRSLIANYPTMTLRASGEEVGLSWGEMGNSEVGHLAIGAGRVYYQTFPRVNRDIMSGDFYANEAFVKAIEHAKAAGSALHLIGLMSPGRVHSMDEHCFALLELCKRHKLKKVFVHAILDGRDTLYNAGIDFVGKLLEKMKDLKTGRLATLCGRFYAMDRDNRWDRTQKAFDAMAEGKGEMALEPLTAIRQSYAGEVYDEEFPPTVLLDGDQPVATVQDHDAIIFFNFRPDRMRQLTKAFVLPGFTRFPRRTIADLLPVTMVEYQRGLPVEVAYPPVAIQKCLAEVISDAGLTQLHVAETEKYAHVTFFVNGTREEPFPGEKRALVPSPRVASYDERPAMSAEEVTDRVIDEVRKGETDVVIMNYANADMVGHTGNVEATVKANETVDACIARVVKEVLDRDGVLFLTADHGNGEEVLNVRTGEIDKEHATNPVPFVIVGNQFKGKPSPAGEVPEGDLSLMPPVGMLADVAPTVLSVLGLKQPPEMTGQPLL</sequence>
<feature type="binding site" evidence="9 13">
    <location>
        <position position="405"/>
    </location>
    <ligand>
        <name>Mn(2+)</name>
        <dbReference type="ChEBI" id="CHEBI:29035"/>
        <label>1</label>
    </ligand>
</feature>
<reference evidence="16 17" key="1">
    <citation type="journal article" date="2016" name="Nat. Commun.">
        <title>Thousands of microbial genomes shed light on interconnected biogeochemical processes in an aquifer system.</title>
        <authorList>
            <person name="Anantharaman K."/>
            <person name="Brown C.T."/>
            <person name="Hug L.A."/>
            <person name="Sharon I."/>
            <person name="Castelle C.J."/>
            <person name="Probst A.J."/>
            <person name="Thomas B.C."/>
            <person name="Singh A."/>
            <person name="Wilkins M.J."/>
            <person name="Karaoz U."/>
            <person name="Brodie E.L."/>
            <person name="Williams K.H."/>
            <person name="Hubbard S.S."/>
            <person name="Banfield J.F."/>
        </authorList>
    </citation>
    <scope>NUCLEOTIDE SEQUENCE [LARGE SCALE GENOMIC DNA]</scope>
</reference>
<dbReference type="HAMAP" id="MF_01038">
    <property type="entry name" value="GpmI"/>
    <property type="match status" value="1"/>
</dbReference>
<dbReference type="InterPro" id="IPR011258">
    <property type="entry name" value="BPG-indep_PGM_N"/>
</dbReference>
<evidence type="ECO:0000256" key="12">
    <source>
        <dbReference type="PIRSR" id="PIRSR001492-2"/>
    </source>
</evidence>
<evidence type="ECO:0000259" key="15">
    <source>
        <dbReference type="Pfam" id="PF06415"/>
    </source>
</evidence>